<dbReference type="AlphaFoldDB" id="A0A2U2XBZ1"/>
<organism evidence="1 2">
    <name type="scientific">Brumimicrobium oceani</name>
    <dbReference type="NCBI Taxonomy" id="2100725"/>
    <lineage>
        <taxon>Bacteria</taxon>
        <taxon>Pseudomonadati</taxon>
        <taxon>Bacteroidota</taxon>
        <taxon>Flavobacteriia</taxon>
        <taxon>Flavobacteriales</taxon>
        <taxon>Crocinitomicaceae</taxon>
        <taxon>Brumimicrobium</taxon>
    </lineage>
</organism>
<dbReference type="EMBL" id="QFRJ01000007">
    <property type="protein sequence ID" value="PWH85302.1"/>
    <property type="molecule type" value="Genomic_DNA"/>
</dbReference>
<reference evidence="1 2" key="2">
    <citation type="submission" date="2018-05" db="EMBL/GenBank/DDBJ databases">
        <authorList>
            <person name="Lanie J.A."/>
            <person name="Ng W.-L."/>
            <person name="Kazmierczak K.M."/>
            <person name="Andrzejewski T.M."/>
            <person name="Davidsen T.M."/>
            <person name="Wayne K.J."/>
            <person name="Tettelin H."/>
            <person name="Glass J.I."/>
            <person name="Rusch D."/>
            <person name="Podicherti R."/>
            <person name="Tsui H.-C.T."/>
            <person name="Winkler M.E."/>
        </authorList>
    </citation>
    <scope>NUCLEOTIDE SEQUENCE [LARGE SCALE GENOMIC DNA]</scope>
    <source>
        <strain evidence="1 2">C305</strain>
    </source>
</reference>
<evidence type="ECO:0000313" key="1">
    <source>
        <dbReference type="EMBL" id="PWH85302.1"/>
    </source>
</evidence>
<dbReference type="Proteomes" id="UP000245370">
    <property type="component" value="Unassembled WGS sequence"/>
</dbReference>
<dbReference type="OrthoDB" id="1467488at2"/>
<proteinExistence type="predicted"/>
<gene>
    <name evidence="1" type="ORF">DIT68_10210</name>
</gene>
<dbReference type="RefSeq" id="WP_109359703.1">
    <property type="nucleotide sequence ID" value="NZ_QFRJ01000007.1"/>
</dbReference>
<protein>
    <submittedName>
        <fullName evidence="1">Uncharacterized protein</fullName>
    </submittedName>
</protein>
<comment type="caution">
    <text evidence="1">The sequence shown here is derived from an EMBL/GenBank/DDBJ whole genome shotgun (WGS) entry which is preliminary data.</text>
</comment>
<name>A0A2U2XBZ1_9FLAO</name>
<accession>A0A2U2XBZ1</accession>
<reference evidence="1 2" key="1">
    <citation type="submission" date="2018-05" db="EMBL/GenBank/DDBJ databases">
        <title>Brumimicrobium oceani sp. nov., isolated from coastal sediment.</title>
        <authorList>
            <person name="Kou Y."/>
        </authorList>
    </citation>
    <scope>NUCLEOTIDE SEQUENCE [LARGE SCALE GENOMIC DNA]</scope>
    <source>
        <strain evidence="1 2">C305</strain>
    </source>
</reference>
<sequence>MKYSLFFITVTFLFLSSCNKNSDNNRYYKDVDLSENPCEYLTKQMVLSHFGISTSKLELKNVYPQSSNDISQCGYFWEKSQDAEHKISNKKSEFANNHIKLGSFRKYKNEIAAERDFQRNYWISSNEDLKASTTDSGTGSYSTENPNASSMHYGVQGNYNSDFKLTEVFGIGDQAFYDHLNKSLDVRFGTISFSIFIETEYDTETNILIAKKLAKEVWEKL</sequence>
<evidence type="ECO:0000313" key="2">
    <source>
        <dbReference type="Proteomes" id="UP000245370"/>
    </source>
</evidence>
<keyword evidence="2" id="KW-1185">Reference proteome</keyword>
<dbReference type="PROSITE" id="PS51257">
    <property type="entry name" value="PROKAR_LIPOPROTEIN"/>
    <property type="match status" value="1"/>
</dbReference>